<evidence type="ECO:0000313" key="5">
    <source>
        <dbReference type="EMBL" id="CAD0007358.1"/>
    </source>
</evidence>
<dbReference type="AlphaFoldDB" id="A0A6V6Z6E7"/>
<dbReference type="GO" id="GO:0008897">
    <property type="term" value="F:holo-[acyl-carrier-protein] synthase activity"/>
    <property type="evidence" value="ECO:0007669"/>
    <property type="project" value="InterPro"/>
</dbReference>
<protein>
    <submittedName>
        <fullName evidence="5">Uncharacterized protein</fullName>
    </submittedName>
</protein>
<evidence type="ECO:0000259" key="3">
    <source>
        <dbReference type="Pfam" id="PF01648"/>
    </source>
</evidence>
<dbReference type="SUPFAM" id="SSF56214">
    <property type="entry name" value="4'-phosphopantetheinyl transferase"/>
    <property type="match status" value="2"/>
</dbReference>
<evidence type="ECO:0000256" key="1">
    <source>
        <dbReference type="ARBA" id="ARBA00010990"/>
    </source>
</evidence>
<dbReference type="PANTHER" id="PTHR12215">
    <property type="entry name" value="PHOSPHOPANTETHEINE TRANSFERASE"/>
    <property type="match status" value="1"/>
</dbReference>
<dbReference type="PANTHER" id="PTHR12215:SF10">
    <property type="entry name" value="L-AMINOADIPATE-SEMIALDEHYDE DEHYDROGENASE-PHOSPHOPANTETHEINYL TRANSFERASE"/>
    <property type="match status" value="1"/>
</dbReference>
<keyword evidence="2" id="KW-0808">Transferase</keyword>
<evidence type="ECO:0000256" key="2">
    <source>
        <dbReference type="ARBA" id="ARBA00022679"/>
    </source>
</evidence>
<dbReference type="GO" id="GO:0000287">
    <property type="term" value="F:magnesium ion binding"/>
    <property type="evidence" value="ECO:0007669"/>
    <property type="project" value="InterPro"/>
</dbReference>
<dbReference type="EMBL" id="CAIJDP010000082">
    <property type="protein sequence ID" value="CAD0007358.1"/>
    <property type="molecule type" value="Genomic_DNA"/>
</dbReference>
<dbReference type="Proteomes" id="UP000530060">
    <property type="component" value="Unassembled WGS sequence"/>
</dbReference>
<dbReference type="GO" id="GO:0019878">
    <property type="term" value="P:lysine biosynthetic process via aminoadipic acid"/>
    <property type="evidence" value="ECO:0007669"/>
    <property type="project" value="TreeGrafter"/>
</dbReference>
<proteinExistence type="inferred from homology"/>
<dbReference type="Pfam" id="PF01648">
    <property type="entry name" value="ACPS"/>
    <property type="match status" value="1"/>
</dbReference>
<dbReference type="GO" id="GO:0005829">
    <property type="term" value="C:cytosol"/>
    <property type="evidence" value="ECO:0007669"/>
    <property type="project" value="TreeGrafter"/>
</dbReference>
<keyword evidence="6" id="KW-1185">Reference proteome</keyword>
<gene>
    <name evidence="5" type="ORF">FLAT13_03806</name>
</gene>
<dbReference type="InterPro" id="IPR037143">
    <property type="entry name" value="4-PPantetheinyl_Trfase_dom_sf"/>
</dbReference>
<dbReference type="InterPro" id="IPR055066">
    <property type="entry name" value="AASDHPPT_N"/>
</dbReference>
<evidence type="ECO:0000313" key="6">
    <source>
        <dbReference type="Proteomes" id="UP000530060"/>
    </source>
</evidence>
<feature type="domain" description="4'-phosphopantetheinyl transferase N-terminal" evidence="4">
    <location>
        <begin position="30"/>
        <end position="98"/>
    </location>
</feature>
<organism evidence="5 6">
    <name type="scientific">Flavobacterium salmonis</name>
    <dbReference type="NCBI Taxonomy" id="2654844"/>
    <lineage>
        <taxon>Bacteria</taxon>
        <taxon>Pseudomonadati</taxon>
        <taxon>Bacteroidota</taxon>
        <taxon>Flavobacteriia</taxon>
        <taxon>Flavobacteriales</taxon>
        <taxon>Flavobacteriaceae</taxon>
        <taxon>Flavobacterium</taxon>
    </lineage>
</organism>
<comment type="caution">
    <text evidence="5">The sequence shown here is derived from an EMBL/GenBank/DDBJ whole genome shotgun (WGS) entry which is preliminary data.</text>
</comment>
<accession>A0A6V6Z6E7</accession>
<dbReference type="InterPro" id="IPR008278">
    <property type="entry name" value="4-PPantetheinyl_Trfase_dom"/>
</dbReference>
<reference evidence="5 6" key="1">
    <citation type="submission" date="2020-06" db="EMBL/GenBank/DDBJ databases">
        <authorList>
            <person name="Criscuolo A."/>
        </authorList>
    </citation>
    <scope>NUCLEOTIDE SEQUENCE [LARGE SCALE GENOMIC DNA]</scope>
    <source>
        <strain evidence="6">CIP 111411</strain>
    </source>
</reference>
<dbReference type="Pfam" id="PF22624">
    <property type="entry name" value="AASDHPPT_N"/>
    <property type="match status" value="1"/>
</dbReference>
<comment type="similarity">
    <text evidence="1">Belongs to the P-Pant transferase superfamily. Gsp/Sfp/HetI/AcpT family.</text>
</comment>
<name>A0A6V6Z6E7_9FLAO</name>
<dbReference type="InterPro" id="IPR050559">
    <property type="entry name" value="P-Pant_transferase_sf"/>
</dbReference>
<dbReference type="Gene3D" id="3.90.470.20">
    <property type="entry name" value="4'-phosphopantetheinyl transferase domain"/>
    <property type="match status" value="2"/>
</dbReference>
<evidence type="ECO:0000259" key="4">
    <source>
        <dbReference type="Pfam" id="PF22624"/>
    </source>
</evidence>
<sequence>MIYIYYSYVSEENHERLLENNLSEFSVDFQNKIRRYRRWQDAQLSLLGRVLLFMGVEEIFGNSPKDRMIKNTKYNKPYFESNLVKFNISHSGEIVVCALCDRDELGIDIEKISDIEINNFKLQMTKKEWKNIIFSYDKKEAFFDYWTQKESVIKAHGHGLTIPLTSFEIFENTTEINDEKYSLKEIKINEKYKCYISSKRDIGEICLKEIKIQFNQLNKKI</sequence>
<feature type="domain" description="4'-phosphopantetheinyl transferase" evidence="3">
    <location>
        <begin position="105"/>
        <end position="184"/>
    </location>
</feature>